<evidence type="ECO:0000313" key="12">
    <source>
        <dbReference type="EMBL" id="KAE9990056.1"/>
    </source>
</evidence>
<dbReference type="Gene3D" id="1.50.40.10">
    <property type="entry name" value="Mitochondrial carrier domain"/>
    <property type="match status" value="1"/>
</dbReference>
<dbReference type="EMBL" id="WNWR01000155">
    <property type="protein sequence ID" value="KAE9990056.1"/>
    <property type="molecule type" value="Genomic_DNA"/>
</dbReference>
<keyword evidence="7" id="KW-1133">Transmembrane helix</keyword>
<dbReference type="PROSITE" id="PS50920">
    <property type="entry name" value="SOLCAR"/>
    <property type="match status" value="1"/>
</dbReference>
<feature type="repeat" description="Solcar" evidence="10">
    <location>
        <begin position="144"/>
        <end position="231"/>
    </location>
</feature>
<name>A0A8H3ZFB3_VENIN</name>
<dbReference type="GO" id="GO:0031966">
    <property type="term" value="C:mitochondrial membrane"/>
    <property type="evidence" value="ECO:0007669"/>
    <property type="project" value="UniProtKB-SubCell"/>
</dbReference>
<gene>
    <name evidence="12" type="ORF">EG327_001908</name>
</gene>
<dbReference type="Pfam" id="PF00153">
    <property type="entry name" value="Mito_carr"/>
    <property type="match status" value="1"/>
</dbReference>
<evidence type="ECO:0008006" key="14">
    <source>
        <dbReference type="Google" id="ProtNLM"/>
    </source>
</evidence>
<dbReference type="SUPFAM" id="SSF103506">
    <property type="entry name" value="Mitochondrial carrier"/>
    <property type="match status" value="1"/>
</dbReference>
<keyword evidence="3 11" id="KW-0813">Transport</keyword>
<dbReference type="PANTHER" id="PTHR45624">
    <property type="entry name" value="MITOCHONDRIAL BASIC AMINO ACIDS TRANSPORTER-RELATED"/>
    <property type="match status" value="1"/>
</dbReference>
<dbReference type="PANTHER" id="PTHR45624:SF26">
    <property type="entry name" value="CARRIER PROTEIN, PUTATIVE (AFU_ORTHOLOGUE AFUA_1G07710)-RELATED"/>
    <property type="match status" value="1"/>
</dbReference>
<comment type="similarity">
    <text evidence="2 11">Belongs to the mitochondrial carrier (TC 2.A.29) family.</text>
</comment>
<keyword evidence="13" id="KW-1185">Reference proteome</keyword>
<evidence type="ECO:0000313" key="13">
    <source>
        <dbReference type="Proteomes" id="UP000490939"/>
    </source>
</evidence>
<evidence type="ECO:0000256" key="10">
    <source>
        <dbReference type="PROSITE-ProRule" id="PRU00282"/>
    </source>
</evidence>
<evidence type="ECO:0000256" key="9">
    <source>
        <dbReference type="ARBA" id="ARBA00023136"/>
    </source>
</evidence>
<keyword evidence="5" id="KW-0677">Repeat</keyword>
<protein>
    <recommendedName>
        <fullName evidence="14">Mitochondrial carrier protein</fullName>
    </recommendedName>
</protein>
<keyword evidence="4 10" id="KW-0812">Transmembrane</keyword>
<dbReference type="AlphaFoldDB" id="A0A8H3ZFB3"/>
<evidence type="ECO:0000256" key="5">
    <source>
        <dbReference type="ARBA" id="ARBA00022737"/>
    </source>
</evidence>
<keyword evidence="9 10" id="KW-0472">Membrane</keyword>
<dbReference type="InterPro" id="IPR023395">
    <property type="entry name" value="MCP_dom_sf"/>
</dbReference>
<proteinExistence type="inferred from homology"/>
<evidence type="ECO:0000256" key="11">
    <source>
        <dbReference type="RuleBase" id="RU000488"/>
    </source>
</evidence>
<comment type="caution">
    <text evidence="12">The sequence shown here is derived from an EMBL/GenBank/DDBJ whole genome shotgun (WGS) entry which is preliminary data.</text>
</comment>
<sequence length="511" mass="57796">MSTSEGLAIAGKDRQKNSAVTGTYAASIRAVSAQFMTFYFRAPVKAFFRTRVDYMGRAYFRQAYARAINPRVKAGSSWSWHITTPGLLYHAIRDQGWTFIPNQVLPPMLANVTVGAVLYTSYLQVLGTLHEPASLTARRVYPPYELRHTFAAGFAAGTIQSFVAAPLDALQVRFKTSEMLEGRYRNMWHYAYGKLKSIGPQGIFAGWGLSVLKDSFGYAVFFSTFEYVKAQMYYGFLTKWYGRKDLATLFGLERFTDSTKERSAENRPVIRPHYMIEPAFLLLAGVSASIAQQSIQHPITRIQDVHFGRLEALDYQAQLEHRKRGIFRLYYHAYMKTLEQCERLASRSGGWRAWVYKDFLRNTIRQVPSTSAGLIVFEIVRRKFFTRKPFSFEWSRLVALKDYPCKIGIANGKFLTATKAPTKTIWRSDPFPTAFTTTKYVALFEDEVDTTISGGITVTKTIHLTYVSNTAASTSAGIPLGYIVADDEASVDTVFMAYRSSKLAAEHRTQS</sequence>
<dbReference type="InterPro" id="IPR018108">
    <property type="entry name" value="MCP_transmembrane"/>
</dbReference>
<evidence type="ECO:0000256" key="6">
    <source>
        <dbReference type="ARBA" id="ARBA00022792"/>
    </source>
</evidence>
<keyword evidence="6" id="KW-0999">Mitochondrion inner membrane</keyword>
<evidence type="ECO:0000256" key="4">
    <source>
        <dbReference type="ARBA" id="ARBA00022692"/>
    </source>
</evidence>
<evidence type="ECO:0000256" key="2">
    <source>
        <dbReference type="ARBA" id="ARBA00006375"/>
    </source>
</evidence>
<evidence type="ECO:0000256" key="1">
    <source>
        <dbReference type="ARBA" id="ARBA00004225"/>
    </source>
</evidence>
<reference evidence="12 13" key="1">
    <citation type="submission" date="2019-07" db="EMBL/GenBank/DDBJ databases">
        <title>Venturia inaequalis Genome Resource.</title>
        <authorList>
            <person name="Lichtner F.J."/>
        </authorList>
    </citation>
    <scope>NUCLEOTIDE SEQUENCE [LARGE SCALE GENOMIC DNA]</scope>
    <source>
        <strain evidence="12 13">DMI_063113</strain>
    </source>
</reference>
<evidence type="ECO:0000256" key="8">
    <source>
        <dbReference type="ARBA" id="ARBA00023128"/>
    </source>
</evidence>
<accession>A0A8H3ZFB3</accession>
<evidence type="ECO:0000256" key="3">
    <source>
        <dbReference type="ARBA" id="ARBA00022448"/>
    </source>
</evidence>
<dbReference type="GO" id="GO:0022857">
    <property type="term" value="F:transmembrane transporter activity"/>
    <property type="evidence" value="ECO:0007669"/>
    <property type="project" value="TreeGrafter"/>
</dbReference>
<dbReference type="Proteomes" id="UP000490939">
    <property type="component" value="Unassembled WGS sequence"/>
</dbReference>
<comment type="subcellular location">
    <subcellularLocation>
        <location evidence="1">Mitochondrion membrane</location>
        <topology evidence="1">Multi-pass membrane protein</topology>
    </subcellularLocation>
</comment>
<keyword evidence="8" id="KW-0496">Mitochondrion</keyword>
<organism evidence="12 13">
    <name type="scientific">Venturia inaequalis</name>
    <name type="common">Apple scab fungus</name>
    <dbReference type="NCBI Taxonomy" id="5025"/>
    <lineage>
        <taxon>Eukaryota</taxon>
        <taxon>Fungi</taxon>
        <taxon>Dikarya</taxon>
        <taxon>Ascomycota</taxon>
        <taxon>Pezizomycotina</taxon>
        <taxon>Dothideomycetes</taxon>
        <taxon>Pleosporomycetidae</taxon>
        <taxon>Venturiales</taxon>
        <taxon>Venturiaceae</taxon>
        <taxon>Venturia</taxon>
    </lineage>
</organism>
<dbReference type="InterPro" id="IPR050567">
    <property type="entry name" value="Mitochondrial_Carrier"/>
</dbReference>
<evidence type="ECO:0000256" key="7">
    <source>
        <dbReference type="ARBA" id="ARBA00022989"/>
    </source>
</evidence>